<evidence type="ECO:0000313" key="2">
    <source>
        <dbReference type="Proteomes" id="UP000811246"/>
    </source>
</evidence>
<comment type="caution">
    <text evidence="1">The sequence shown here is derived from an EMBL/GenBank/DDBJ whole genome shotgun (WGS) entry which is preliminary data.</text>
</comment>
<protein>
    <submittedName>
        <fullName evidence="1">Uncharacterized protein</fullName>
    </submittedName>
</protein>
<name>A0A922EIJ1_CARIL</name>
<sequence>MDTHPEQSFHESSLMDYLFPIYFIQQHQLFIKRPCFISLDSIFVPNIIKFYKKQRWIQITEFNQLYRVPNFLHGLLEGFLNSVMIKHFPFRNAASCNIFGSTWISSSS</sequence>
<gene>
    <name evidence="1" type="ORF">I3842_07G044400</name>
</gene>
<reference evidence="1" key="1">
    <citation type="submission" date="2021-01" db="EMBL/GenBank/DDBJ databases">
        <authorList>
            <person name="Lovell J.T."/>
            <person name="Bentley N."/>
            <person name="Bhattarai G."/>
            <person name="Jenkins J.W."/>
            <person name="Sreedasyam A."/>
            <person name="Alarcon Y."/>
            <person name="Bock C."/>
            <person name="Boston L."/>
            <person name="Carlson J."/>
            <person name="Cervantes K."/>
            <person name="Clermont K."/>
            <person name="Krom N."/>
            <person name="Kubenka K."/>
            <person name="Mamidi S."/>
            <person name="Mattison C."/>
            <person name="Monteros M."/>
            <person name="Pisani C."/>
            <person name="Plott C."/>
            <person name="Rajasekar S."/>
            <person name="Rhein H.S."/>
            <person name="Rohla C."/>
            <person name="Song M."/>
            <person name="Hilaire R.S."/>
            <person name="Shu S."/>
            <person name="Wells L."/>
            <person name="Wang X."/>
            <person name="Webber J."/>
            <person name="Heerema R.J."/>
            <person name="Klein P."/>
            <person name="Conner P."/>
            <person name="Grauke L."/>
            <person name="Grimwood J."/>
            <person name="Schmutz J."/>
            <person name="Randall J.J."/>
        </authorList>
    </citation>
    <scope>NUCLEOTIDE SEQUENCE</scope>
    <source>
        <tissue evidence="1">Leaf</tissue>
    </source>
</reference>
<dbReference type="Proteomes" id="UP000811246">
    <property type="component" value="Chromosome 7"/>
</dbReference>
<dbReference type="AlphaFoldDB" id="A0A922EIJ1"/>
<organism evidence="1 2">
    <name type="scientific">Carya illinoinensis</name>
    <name type="common">Pecan</name>
    <dbReference type="NCBI Taxonomy" id="32201"/>
    <lineage>
        <taxon>Eukaryota</taxon>
        <taxon>Viridiplantae</taxon>
        <taxon>Streptophyta</taxon>
        <taxon>Embryophyta</taxon>
        <taxon>Tracheophyta</taxon>
        <taxon>Spermatophyta</taxon>
        <taxon>Magnoliopsida</taxon>
        <taxon>eudicotyledons</taxon>
        <taxon>Gunneridae</taxon>
        <taxon>Pentapetalae</taxon>
        <taxon>rosids</taxon>
        <taxon>fabids</taxon>
        <taxon>Fagales</taxon>
        <taxon>Juglandaceae</taxon>
        <taxon>Carya</taxon>
    </lineage>
</organism>
<accession>A0A922EIJ1</accession>
<proteinExistence type="predicted"/>
<evidence type="ECO:0000313" key="1">
    <source>
        <dbReference type="EMBL" id="KAG6702615.1"/>
    </source>
</evidence>
<dbReference type="EMBL" id="CM031831">
    <property type="protein sequence ID" value="KAG6702615.1"/>
    <property type="molecule type" value="Genomic_DNA"/>
</dbReference>